<dbReference type="WBParaSite" id="PTRK_0001204000.1">
    <property type="protein sequence ID" value="PTRK_0001204000.1"/>
    <property type="gene ID" value="PTRK_0001204000"/>
</dbReference>
<sequence>MFNAGLFLRRPARGGGFSHGPPWAHRRTGPGARSGTARAPPPGTVDPAPDRPSAA</sequence>
<evidence type="ECO:0000313" key="3">
    <source>
        <dbReference type="WBParaSite" id="PTRK_0001204000.1"/>
    </source>
</evidence>
<organism evidence="2 3">
    <name type="scientific">Parastrongyloides trichosuri</name>
    <name type="common">Possum-specific nematode worm</name>
    <dbReference type="NCBI Taxonomy" id="131310"/>
    <lineage>
        <taxon>Eukaryota</taxon>
        <taxon>Metazoa</taxon>
        <taxon>Ecdysozoa</taxon>
        <taxon>Nematoda</taxon>
        <taxon>Chromadorea</taxon>
        <taxon>Rhabditida</taxon>
        <taxon>Tylenchina</taxon>
        <taxon>Panagrolaimomorpha</taxon>
        <taxon>Strongyloidoidea</taxon>
        <taxon>Strongyloididae</taxon>
        <taxon>Parastrongyloides</taxon>
    </lineage>
</organism>
<protein>
    <submittedName>
        <fullName evidence="3">Protein of unassigned function</fullName>
    </submittedName>
</protein>
<reference evidence="3" key="1">
    <citation type="submission" date="2017-02" db="UniProtKB">
        <authorList>
            <consortium name="WormBaseParasite"/>
        </authorList>
    </citation>
    <scope>IDENTIFICATION</scope>
</reference>
<evidence type="ECO:0000256" key="1">
    <source>
        <dbReference type="SAM" id="MobiDB-lite"/>
    </source>
</evidence>
<dbReference type="AlphaFoldDB" id="A0A0N4ZTX5"/>
<evidence type="ECO:0000313" key="2">
    <source>
        <dbReference type="Proteomes" id="UP000038045"/>
    </source>
</evidence>
<keyword evidence="2" id="KW-1185">Reference proteome</keyword>
<proteinExistence type="predicted"/>
<accession>A0A0N4ZTX5</accession>
<dbReference type="Proteomes" id="UP000038045">
    <property type="component" value="Unplaced"/>
</dbReference>
<feature type="region of interest" description="Disordered" evidence="1">
    <location>
        <begin position="1"/>
        <end position="55"/>
    </location>
</feature>
<name>A0A0N4ZTX5_PARTI</name>